<accession>A0AAV5TRU5</accession>
<organism evidence="1 2">
    <name type="scientific">Pristionchus entomophagus</name>
    <dbReference type="NCBI Taxonomy" id="358040"/>
    <lineage>
        <taxon>Eukaryota</taxon>
        <taxon>Metazoa</taxon>
        <taxon>Ecdysozoa</taxon>
        <taxon>Nematoda</taxon>
        <taxon>Chromadorea</taxon>
        <taxon>Rhabditida</taxon>
        <taxon>Rhabditina</taxon>
        <taxon>Diplogasteromorpha</taxon>
        <taxon>Diplogasteroidea</taxon>
        <taxon>Neodiplogasteridae</taxon>
        <taxon>Pristionchus</taxon>
    </lineage>
</organism>
<dbReference type="Proteomes" id="UP001432027">
    <property type="component" value="Unassembled WGS sequence"/>
</dbReference>
<evidence type="ECO:0000313" key="1">
    <source>
        <dbReference type="EMBL" id="GMS97167.1"/>
    </source>
</evidence>
<sequence>NTSIELSTIAATMERQGEGIENIEKEVAYISENMIRKLPIKYDRMSEEEVSELDVEKESPAVFAGKLAVKLFSEEEQFELVEDRDQHVYRWIVDLVWRRRSGTEKNSTKENVQSRIRAHIDQKAKRDCAKNGM</sequence>
<protein>
    <submittedName>
        <fullName evidence="1">Uncharacterized protein</fullName>
    </submittedName>
</protein>
<evidence type="ECO:0000313" key="2">
    <source>
        <dbReference type="Proteomes" id="UP001432027"/>
    </source>
</evidence>
<reference evidence="1" key="1">
    <citation type="submission" date="2023-10" db="EMBL/GenBank/DDBJ databases">
        <title>Genome assembly of Pristionchus species.</title>
        <authorList>
            <person name="Yoshida K."/>
            <person name="Sommer R.J."/>
        </authorList>
    </citation>
    <scope>NUCLEOTIDE SEQUENCE</scope>
    <source>
        <strain evidence="1">RS0144</strain>
    </source>
</reference>
<feature type="non-terminal residue" evidence="1">
    <location>
        <position position="1"/>
    </location>
</feature>
<feature type="non-terminal residue" evidence="1">
    <location>
        <position position="133"/>
    </location>
</feature>
<dbReference type="EMBL" id="BTSX01000004">
    <property type="protein sequence ID" value="GMS97167.1"/>
    <property type="molecule type" value="Genomic_DNA"/>
</dbReference>
<gene>
    <name evidence="1" type="ORF">PENTCL1PPCAC_19342</name>
</gene>
<proteinExistence type="predicted"/>
<dbReference type="AlphaFoldDB" id="A0AAV5TRU5"/>
<name>A0AAV5TRU5_9BILA</name>
<keyword evidence="2" id="KW-1185">Reference proteome</keyword>
<comment type="caution">
    <text evidence="1">The sequence shown here is derived from an EMBL/GenBank/DDBJ whole genome shotgun (WGS) entry which is preliminary data.</text>
</comment>